<evidence type="ECO:0000313" key="3">
    <source>
        <dbReference type="EMBL" id="MBB5174725.1"/>
    </source>
</evidence>
<dbReference type="Pfam" id="PF09851">
    <property type="entry name" value="SHOCT"/>
    <property type="match status" value="1"/>
</dbReference>
<keyword evidence="4" id="KW-1185">Reference proteome</keyword>
<evidence type="ECO:0000313" key="4">
    <source>
        <dbReference type="Proteomes" id="UP000551878"/>
    </source>
</evidence>
<organism evidence="3 4">
    <name type="scientific">Texcoconibacillus texcoconensis</name>
    <dbReference type="NCBI Taxonomy" id="1095777"/>
    <lineage>
        <taxon>Bacteria</taxon>
        <taxon>Bacillati</taxon>
        <taxon>Bacillota</taxon>
        <taxon>Bacilli</taxon>
        <taxon>Bacillales</taxon>
        <taxon>Bacillaceae</taxon>
        <taxon>Texcoconibacillus</taxon>
    </lineage>
</organism>
<keyword evidence="1" id="KW-0812">Transmembrane</keyword>
<sequence length="85" mass="9742">MMMSGTYGFGGIFGMFLQVAFIIAVIYFVIYLFKTVLQPSQKNEANDQKGKASLEILEERFARGEIDEEEFKQKKKVLSESVYKS</sequence>
<dbReference type="RefSeq" id="WP_221301958.1">
    <property type="nucleotide sequence ID" value="NZ_JACHHB010000016.1"/>
</dbReference>
<reference evidence="3 4" key="1">
    <citation type="submission" date="2020-08" db="EMBL/GenBank/DDBJ databases">
        <title>Genomic Encyclopedia of Type Strains, Phase IV (KMG-IV): sequencing the most valuable type-strain genomes for metagenomic binning, comparative biology and taxonomic classification.</title>
        <authorList>
            <person name="Goeker M."/>
        </authorList>
    </citation>
    <scope>NUCLEOTIDE SEQUENCE [LARGE SCALE GENOMIC DNA]</scope>
    <source>
        <strain evidence="3 4">DSM 24696</strain>
    </source>
</reference>
<keyword evidence="1" id="KW-0472">Membrane</keyword>
<gene>
    <name evidence="3" type="ORF">HNQ41_002943</name>
</gene>
<proteinExistence type="predicted"/>
<dbReference type="AlphaFoldDB" id="A0A840QTM9"/>
<keyword evidence="1" id="KW-1133">Transmembrane helix</keyword>
<feature type="domain" description="SHOCT" evidence="2">
    <location>
        <begin position="53"/>
        <end position="78"/>
    </location>
</feature>
<accession>A0A840QTM9</accession>
<evidence type="ECO:0000256" key="1">
    <source>
        <dbReference type="SAM" id="Phobius"/>
    </source>
</evidence>
<name>A0A840QTM9_9BACI</name>
<dbReference type="EMBL" id="JACHHB010000016">
    <property type="protein sequence ID" value="MBB5174725.1"/>
    <property type="molecule type" value="Genomic_DNA"/>
</dbReference>
<dbReference type="Proteomes" id="UP000551878">
    <property type="component" value="Unassembled WGS sequence"/>
</dbReference>
<comment type="caution">
    <text evidence="3">The sequence shown here is derived from an EMBL/GenBank/DDBJ whole genome shotgun (WGS) entry which is preliminary data.</text>
</comment>
<dbReference type="InterPro" id="IPR018649">
    <property type="entry name" value="SHOCT"/>
</dbReference>
<protein>
    <submittedName>
        <fullName evidence="3">Putative membrane protein</fullName>
    </submittedName>
</protein>
<evidence type="ECO:0000259" key="2">
    <source>
        <dbReference type="Pfam" id="PF09851"/>
    </source>
</evidence>
<feature type="transmembrane region" description="Helical" evidence="1">
    <location>
        <begin position="12"/>
        <end position="33"/>
    </location>
</feature>